<dbReference type="RefSeq" id="WP_151149924.1">
    <property type="nucleotide sequence ID" value="NZ_WAIE01000001.1"/>
</dbReference>
<evidence type="ECO:0000313" key="2">
    <source>
        <dbReference type="Proteomes" id="UP000438699"/>
    </source>
</evidence>
<name>A0A6N6N5U4_9BACT</name>
<accession>A0A6N6N5U4</accession>
<organism evidence="1 2">
    <name type="scientific">Pseudodesulfovibrio senegalensis</name>
    <dbReference type="NCBI Taxonomy" id="1721087"/>
    <lineage>
        <taxon>Bacteria</taxon>
        <taxon>Pseudomonadati</taxon>
        <taxon>Thermodesulfobacteriota</taxon>
        <taxon>Desulfovibrionia</taxon>
        <taxon>Desulfovibrionales</taxon>
        <taxon>Desulfovibrionaceae</taxon>
    </lineage>
</organism>
<reference evidence="1 2" key="1">
    <citation type="journal article" date="2017" name="Int. J. Syst. Evol. Microbiol.">
        <title>Desulfovibrio senegalensis sp. nov., a mesophilic sulfate reducer isolated from marine sediment.</title>
        <authorList>
            <person name="Thioye A."/>
            <person name="Gam Z.B.A."/>
            <person name="Mbengue M."/>
            <person name="Cayol J.L."/>
            <person name="Joseph-Bartoli M."/>
            <person name="Toure-Kane C."/>
            <person name="Labat M."/>
        </authorList>
    </citation>
    <scope>NUCLEOTIDE SEQUENCE [LARGE SCALE GENOMIC DNA]</scope>
    <source>
        <strain evidence="1 2">DSM 101509</strain>
    </source>
</reference>
<dbReference type="AlphaFoldDB" id="A0A6N6N5U4"/>
<dbReference type="Proteomes" id="UP000438699">
    <property type="component" value="Unassembled WGS sequence"/>
</dbReference>
<evidence type="ECO:0000313" key="1">
    <source>
        <dbReference type="EMBL" id="KAB1443552.1"/>
    </source>
</evidence>
<dbReference type="OrthoDB" id="5458949at2"/>
<keyword evidence="2" id="KW-1185">Reference proteome</keyword>
<dbReference type="EMBL" id="WAIE01000001">
    <property type="protein sequence ID" value="KAB1443552.1"/>
    <property type="molecule type" value="Genomic_DNA"/>
</dbReference>
<protein>
    <recommendedName>
        <fullName evidence="3">AlpA family phage regulatory protein</fullName>
    </recommendedName>
</protein>
<sequence length="77" mass="8938">MAHRVKKQVEQKIYLFKDMCVLLGMSDRSLYCILNRKNWEVIPPPFKLGGKLAWLVKDVDRFLEEKAEAAMKEAGLV</sequence>
<proteinExistence type="predicted"/>
<evidence type="ECO:0008006" key="3">
    <source>
        <dbReference type="Google" id="ProtNLM"/>
    </source>
</evidence>
<gene>
    <name evidence="1" type="ORF">F8A88_04715</name>
</gene>
<comment type="caution">
    <text evidence="1">The sequence shown here is derived from an EMBL/GenBank/DDBJ whole genome shotgun (WGS) entry which is preliminary data.</text>
</comment>